<dbReference type="Proteomes" id="UP000650628">
    <property type="component" value="Unassembled WGS sequence"/>
</dbReference>
<evidence type="ECO:0000313" key="9">
    <source>
        <dbReference type="Proteomes" id="UP000650628"/>
    </source>
</evidence>
<comment type="caution">
    <text evidence="8">The sequence shown here is derived from an EMBL/GenBank/DDBJ whole genome shotgun (WGS) entry which is preliminary data.</text>
</comment>
<evidence type="ECO:0000256" key="3">
    <source>
        <dbReference type="ARBA" id="ARBA00022679"/>
    </source>
</evidence>
<dbReference type="Gene3D" id="1.10.510.10">
    <property type="entry name" value="Transferase(Phosphotransferase) domain 1"/>
    <property type="match status" value="1"/>
</dbReference>
<dbReference type="PROSITE" id="PS00108">
    <property type="entry name" value="PROTEIN_KINASE_ST"/>
    <property type="match status" value="1"/>
</dbReference>
<evidence type="ECO:0000256" key="6">
    <source>
        <dbReference type="ARBA" id="ARBA00022840"/>
    </source>
</evidence>
<reference evidence="8 9" key="1">
    <citation type="submission" date="2021-01" db="EMBL/GenBank/DDBJ databases">
        <title>Whole genome shotgun sequence of Planotetraspora mira NBRC 15435.</title>
        <authorList>
            <person name="Komaki H."/>
            <person name="Tamura T."/>
        </authorList>
    </citation>
    <scope>NUCLEOTIDE SEQUENCE [LARGE SCALE GENOMIC DNA]</scope>
    <source>
        <strain evidence="8 9">NBRC 15435</strain>
    </source>
</reference>
<dbReference type="GO" id="GO:0005524">
    <property type="term" value="F:ATP binding"/>
    <property type="evidence" value="ECO:0007669"/>
    <property type="project" value="UniProtKB-KW"/>
</dbReference>
<evidence type="ECO:0000256" key="2">
    <source>
        <dbReference type="ARBA" id="ARBA00022527"/>
    </source>
</evidence>
<keyword evidence="4" id="KW-0547">Nucleotide-binding</keyword>
<sequence length="302" mass="33929">MQVAERYQLLQPITRGGMGDLWEGTDIRLNRRVAVKRIRRDRLSEETIRRFRREARLMALLRHPGVPTVYDFGEDADGLFLVMEYIDGWSVAHVLDMHRPLPIPWVAMIGAQLCAVLSATHAQQLIHRDLKPGNLMLCRDGSLVVLDFGLSTVLNSTDFSKITRSMDRLGTDRYMAPENVTEGRADALTDLYGVGCLLYEMAIGQRVFEAPTIAVEVRGHLYSEPVSPVDMDPAMPYELDRLIMELLEKEPAKRPQAAEEVVHRLLPLARDLPPLPGVVDQAVAPTQLYAAVLARSQGFVHL</sequence>
<name>A0A8J3TQW7_9ACTN</name>
<evidence type="ECO:0000256" key="1">
    <source>
        <dbReference type="ARBA" id="ARBA00012513"/>
    </source>
</evidence>
<keyword evidence="3" id="KW-0808">Transferase</keyword>
<dbReference type="AlphaFoldDB" id="A0A8J3TQW7"/>
<evidence type="ECO:0000256" key="4">
    <source>
        <dbReference type="ARBA" id="ARBA00022741"/>
    </source>
</evidence>
<keyword evidence="9" id="KW-1185">Reference proteome</keyword>
<accession>A0A8J3TQW7</accession>
<dbReference type="PANTHER" id="PTHR43289">
    <property type="entry name" value="MITOGEN-ACTIVATED PROTEIN KINASE KINASE KINASE 20-RELATED"/>
    <property type="match status" value="1"/>
</dbReference>
<dbReference type="Gene3D" id="3.30.200.20">
    <property type="entry name" value="Phosphorylase Kinase, domain 1"/>
    <property type="match status" value="1"/>
</dbReference>
<dbReference type="EC" id="2.7.11.1" evidence="1"/>
<feature type="domain" description="Protein kinase" evidence="7">
    <location>
        <begin position="7"/>
        <end position="266"/>
    </location>
</feature>
<keyword evidence="2 8" id="KW-0723">Serine/threonine-protein kinase</keyword>
<dbReference type="RefSeq" id="WP_203954397.1">
    <property type="nucleotide sequence ID" value="NZ_BOOO01000019.1"/>
</dbReference>
<organism evidence="8 9">
    <name type="scientific">Planotetraspora mira</name>
    <dbReference type="NCBI Taxonomy" id="58121"/>
    <lineage>
        <taxon>Bacteria</taxon>
        <taxon>Bacillati</taxon>
        <taxon>Actinomycetota</taxon>
        <taxon>Actinomycetes</taxon>
        <taxon>Streptosporangiales</taxon>
        <taxon>Streptosporangiaceae</taxon>
        <taxon>Planotetraspora</taxon>
    </lineage>
</organism>
<dbReference type="InterPro" id="IPR008271">
    <property type="entry name" value="Ser/Thr_kinase_AS"/>
</dbReference>
<dbReference type="SUPFAM" id="SSF56112">
    <property type="entry name" value="Protein kinase-like (PK-like)"/>
    <property type="match status" value="1"/>
</dbReference>
<dbReference type="PANTHER" id="PTHR43289:SF6">
    <property type="entry name" value="SERINE_THREONINE-PROTEIN KINASE NEKL-3"/>
    <property type="match status" value="1"/>
</dbReference>
<dbReference type="InterPro" id="IPR000719">
    <property type="entry name" value="Prot_kinase_dom"/>
</dbReference>
<dbReference type="GO" id="GO:0004674">
    <property type="term" value="F:protein serine/threonine kinase activity"/>
    <property type="evidence" value="ECO:0007669"/>
    <property type="project" value="UniProtKB-KW"/>
</dbReference>
<dbReference type="PROSITE" id="PS50011">
    <property type="entry name" value="PROTEIN_KINASE_DOM"/>
    <property type="match status" value="1"/>
</dbReference>
<evidence type="ECO:0000259" key="7">
    <source>
        <dbReference type="PROSITE" id="PS50011"/>
    </source>
</evidence>
<dbReference type="EMBL" id="BOOO01000019">
    <property type="protein sequence ID" value="GII30436.1"/>
    <property type="molecule type" value="Genomic_DNA"/>
</dbReference>
<gene>
    <name evidence="8" type="ORF">Pmi06nite_38780</name>
</gene>
<dbReference type="CDD" id="cd14014">
    <property type="entry name" value="STKc_PknB_like"/>
    <property type="match status" value="1"/>
</dbReference>
<protein>
    <recommendedName>
        <fullName evidence="1">non-specific serine/threonine protein kinase</fullName>
        <ecNumber evidence="1">2.7.11.1</ecNumber>
    </recommendedName>
</protein>
<dbReference type="SMART" id="SM00220">
    <property type="entry name" value="S_TKc"/>
    <property type="match status" value="1"/>
</dbReference>
<keyword evidence="5 8" id="KW-0418">Kinase</keyword>
<dbReference type="InterPro" id="IPR011009">
    <property type="entry name" value="Kinase-like_dom_sf"/>
</dbReference>
<keyword evidence="6" id="KW-0067">ATP-binding</keyword>
<evidence type="ECO:0000313" key="8">
    <source>
        <dbReference type="EMBL" id="GII30436.1"/>
    </source>
</evidence>
<evidence type="ECO:0000256" key="5">
    <source>
        <dbReference type="ARBA" id="ARBA00022777"/>
    </source>
</evidence>
<dbReference type="Pfam" id="PF00069">
    <property type="entry name" value="Pkinase"/>
    <property type="match status" value="1"/>
</dbReference>
<proteinExistence type="predicted"/>